<keyword evidence="11" id="KW-0520">NAD</keyword>
<comment type="cofactor">
    <cofactor evidence="11">
        <name>heme b</name>
        <dbReference type="ChEBI" id="CHEBI:60344"/>
    </cofactor>
    <text evidence="11">Binds 1 heme b (iron(II)-protoporphyrin IX) group per subunit.</text>
</comment>
<keyword evidence="16" id="KW-1185">Reference proteome</keyword>
<feature type="active site" description="Charge relay system" evidence="11">
    <location>
        <position position="137"/>
    </location>
</feature>
<evidence type="ECO:0000256" key="5">
    <source>
        <dbReference type="ARBA" id="ARBA00022630"/>
    </source>
</evidence>
<keyword evidence="6 11" id="KW-0479">Metal-binding</keyword>
<dbReference type="Pfam" id="PF00970">
    <property type="entry name" value="FAD_binding_6"/>
    <property type="match status" value="1"/>
</dbReference>
<feature type="binding site" evidence="11">
    <location>
        <begin position="276"/>
        <end position="281"/>
    </location>
    <ligand>
        <name>NADP(+)</name>
        <dbReference type="ChEBI" id="CHEBI:58349"/>
    </ligand>
</feature>
<dbReference type="InterPro" id="IPR039261">
    <property type="entry name" value="FNR_nucleotide-bd"/>
</dbReference>
<evidence type="ECO:0000256" key="8">
    <source>
        <dbReference type="ARBA" id="ARBA00022857"/>
    </source>
</evidence>
<dbReference type="RefSeq" id="WP_347439228.1">
    <property type="nucleotide sequence ID" value="NZ_CP089291.1"/>
</dbReference>
<evidence type="ECO:0000256" key="4">
    <source>
        <dbReference type="ARBA" id="ARBA00022621"/>
    </source>
</evidence>
<dbReference type="InterPro" id="IPR008333">
    <property type="entry name" value="Cbr1-like_FAD-bd_dom"/>
</dbReference>
<dbReference type="InterPro" id="IPR001433">
    <property type="entry name" value="OxRdtase_FAD/NAD-bd"/>
</dbReference>
<feature type="domain" description="Flavoprotein pyridine nucleotide cytochrome reductase-like FAD-binding" evidence="14">
    <location>
        <begin position="161"/>
        <end position="260"/>
    </location>
</feature>
<comment type="similarity">
    <text evidence="11">In the C-terminal section; belongs to the flavoprotein pyridine nucleotide cytochrome reductase family.</text>
</comment>
<dbReference type="EC" id="1.14.12.17" evidence="11"/>
<evidence type="ECO:0000256" key="3">
    <source>
        <dbReference type="ARBA" id="ARBA00022617"/>
    </source>
</evidence>
<feature type="region of interest" description="Reductase" evidence="11">
    <location>
        <begin position="149"/>
        <end position="422"/>
    </location>
</feature>
<comment type="function">
    <text evidence="11">Is involved in NO detoxification in an aerobic process, termed nitric oxide dioxygenase (NOD) reaction that utilizes O(2) and NAD(P)H to convert NO to nitrate, which protects the bacterium from various noxious nitrogen compounds. Therefore, plays a central role in the inducible response to nitrosative stress.</text>
</comment>
<evidence type="ECO:0000256" key="11">
    <source>
        <dbReference type="HAMAP-Rule" id="MF_01252"/>
    </source>
</evidence>
<feature type="binding site" description="proximal binding residue" evidence="11">
    <location>
        <position position="85"/>
    </location>
    <ligand>
        <name>heme b</name>
        <dbReference type="ChEBI" id="CHEBI:60344"/>
    </ligand>
    <ligandPart>
        <name>Fe</name>
        <dbReference type="ChEBI" id="CHEBI:18248"/>
    </ligandPart>
</feature>
<feature type="binding site" evidence="11">
    <location>
        <position position="190"/>
    </location>
    <ligand>
        <name>FAD</name>
        <dbReference type="ChEBI" id="CHEBI:57692"/>
    </ligand>
</feature>
<dbReference type="Pfam" id="PF00042">
    <property type="entry name" value="Globin"/>
    <property type="match status" value="1"/>
</dbReference>
<dbReference type="Gene3D" id="3.40.50.80">
    <property type="entry name" value="Nucleotide-binding domain of ferredoxin-NADP reductase (FNR) module"/>
    <property type="match status" value="1"/>
</dbReference>
<keyword evidence="2 11" id="KW-0813">Transport</keyword>
<comment type="similarity">
    <text evidence="1 11">Belongs to the globin family. Two-domain flavohemoproteins subfamily.</text>
</comment>
<dbReference type="InterPro" id="IPR009050">
    <property type="entry name" value="Globin-like_sf"/>
</dbReference>
<evidence type="ECO:0000256" key="10">
    <source>
        <dbReference type="ARBA" id="ARBA00023004"/>
    </source>
</evidence>
<dbReference type="InterPro" id="IPR023950">
    <property type="entry name" value="Hmp"/>
</dbReference>
<reference evidence="15" key="1">
    <citation type="submission" date="2021-12" db="EMBL/GenBank/DDBJ databases">
        <title>Alicyclobacillaceae gen. nov., sp. nov., isolated from chalcocite enrichment system.</title>
        <authorList>
            <person name="Jiang Z."/>
        </authorList>
    </citation>
    <scope>NUCLEOTIDE SEQUENCE</scope>
    <source>
        <strain evidence="15">MYW30-H2</strain>
    </source>
</reference>
<dbReference type="Gene3D" id="2.40.30.10">
    <property type="entry name" value="Translation factors"/>
    <property type="match status" value="1"/>
</dbReference>
<feature type="binding site" evidence="11">
    <location>
        <begin position="397"/>
        <end position="400"/>
    </location>
    <ligand>
        <name>FAD</name>
        <dbReference type="ChEBI" id="CHEBI:57692"/>
    </ligand>
</feature>
<dbReference type="InterPro" id="IPR000971">
    <property type="entry name" value="Globin"/>
</dbReference>
<keyword evidence="9 11" id="KW-0560">Oxidoreductase</keyword>
<comment type="catalytic activity">
    <reaction evidence="11">
        <text>2 nitric oxide + NADPH + 2 O2 = 2 nitrate + NADP(+) + H(+)</text>
        <dbReference type="Rhea" id="RHEA:19465"/>
        <dbReference type="ChEBI" id="CHEBI:15378"/>
        <dbReference type="ChEBI" id="CHEBI:15379"/>
        <dbReference type="ChEBI" id="CHEBI:16480"/>
        <dbReference type="ChEBI" id="CHEBI:17632"/>
        <dbReference type="ChEBI" id="CHEBI:57783"/>
        <dbReference type="ChEBI" id="CHEBI:58349"/>
        <dbReference type="EC" id="1.14.12.17"/>
    </reaction>
</comment>
<keyword evidence="4 11" id="KW-0561">Oxygen transport</keyword>
<keyword evidence="11" id="KW-0216">Detoxification</keyword>
<dbReference type="Pfam" id="PF00175">
    <property type="entry name" value="NAD_binding_1"/>
    <property type="match status" value="1"/>
</dbReference>
<dbReference type="NCBIfam" id="NF009805">
    <property type="entry name" value="PRK13289.1"/>
    <property type="match status" value="1"/>
</dbReference>
<evidence type="ECO:0000313" key="16">
    <source>
        <dbReference type="Proteomes" id="UP000830167"/>
    </source>
</evidence>
<dbReference type="HAMAP" id="MF_01252">
    <property type="entry name" value="Hmp"/>
    <property type="match status" value="1"/>
</dbReference>
<evidence type="ECO:0000259" key="13">
    <source>
        <dbReference type="Pfam" id="PF00175"/>
    </source>
</evidence>
<evidence type="ECO:0000259" key="14">
    <source>
        <dbReference type="Pfam" id="PF00970"/>
    </source>
</evidence>
<evidence type="ECO:0000256" key="2">
    <source>
        <dbReference type="ARBA" id="ARBA00022448"/>
    </source>
</evidence>
<dbReference type="CDD" id="cd06184">
    <property type="entry name" value="flavohem_like_fad_nad_binding"/>
    <property type="match status" value="1"/>
</dbReference>
<dbReference type="PANTHER" id="PTHR43396:SF3">
    <property type="entry name" value="FLAVOHEMOPROTEIN"/>
    <property type="match status" value="1"/>
</dbReference>
<evidence type="ECO:0000256" key="1">
    <source>
        <dbReference type="ARBA" id="ARBA00008414"/>
    </source>
</evidence>
<keyword evidence="7 11" id="KW-0274">FAD</keyword>
<dbReference type="SUPFAM" id="SSF52343">
    <property type="entry name" value="Ferredoxin reductase-like, C-terminal NADP-linked domain"/>
    <property type="match status" value="1"/>
</dbReference>
<evidence type="ECO:0000256" key="6">
    <source>
        <dbReference type="ARBA" id="ARBA00022723"/>
    </source>
</evidence>
<keyword evidence="3 11" id="KW-0349">Heme</keyword>
<proteinExistence type="inferred from homology"/>
<feature type="domain" description="Globin" evidence="12">
    <location>
        <begin position="27"/>
        <end position="132"/>
    </location>
</feature>
<comment type="cofactor">
    <cofactor evidence="11">
        <name>FAD</name>
        <dbReference type="ChEBI" id="CHEBI:57692"/>
    </cofactor>
    <text evidence="11">Binds 1 FAD per subunit.</text>
</comment>
<feature type="site" description="Involved in heme-bound ligand stabilization and O-O bond activation" evidence="11">
    <location>
        <position position="29"/>
    </location>
</feature>
<dbReference type="CDD" id="cd14777">
    <property type="entry name" value="Yhb1-globin-like"/>
    <property type="match status" value="1"/>
</dbReference>
<evidence type="ECO:0000259" key="12">
    <source>
        <dbReference type="Pfam" id="PF00042"/>
    </source>
</evidence>
<feature type="site" description="Influences the redox potential of the prosthetic heme and FAD groups" evidence="11">
    <location>
        <position position="84"/>
    </location>
</feature>
<protein>
    <recommendedName>
        <fullName evidence="11">Flavohemoprotein</fullName>
    </recommendedName>
    <alternativeName>
        <fullName evidence="11">Flavohemoglobin</fullName>
    </alternativeName>
    <alternativeName>
        <fullName evidence="11">Hemoglobin-like protein</fullName>
    </alternativeName>
    <alternativeName>
        <fullName evidence="11">Nitric oxide dioxygenase</fullName>
        <shortName evidence="11">NO oxygenase</shortName>
        <shortName evidence="11">NOD</shortName>
        <ecNumber evidence="11">1.14.12.17</ecNumber>
    </alternativeName>
</protein>
<evidence type="ECO:0000313" key="15">
    <source>
        <dbReference type="EMBL" id="UOF92557.1"/>
    </source>
</evidence>
<feature type="domain" description="Oxidoreductase FAD/NAD(P)-binding" evidence="13">
    <location>
        <begin position="272"/>
        <end position="379"/>
    </location>
</feature>
<dbReference type="Proteomes" id="UP000830167">
    <property type="component" value="Chromosome"/>
</dbReference>
<dbReference type="SUPFAM" id="SSF63380">
    <property type="entry name" value="Riboflavin synthase domain-like"/>
    <property type="match status" value="1"/>
</dbReference>
<feature type="active site" description="Charge relay system" evidence="11">
    <location>
        <position position="95"/>
    </location>
</feature>
<dbReference type="Gene3D" id="1.10.490.10">
    <property type="entry name" value="Globins"/>
    <property type="match status" value="1"/>
</dbReference>
<dbReference type="PANTHER" id="PTHR43396">
    <property type="entry name" value="FLAVOHEMOPROTEIN"/>
    <property type="match status" value="1"/>
</dbReference>
<keyword evidence="5 11" id="KW-0285">Flavoprotein</keyword>
<keyword evidence="10 11" id="KW-0408">Iron</keyword>
<keyword evidence="8 11" id="KW-0521">NADP</keyword>
<dbReference type="InterPro" id="IPR017938">
    <property type="entry name" value="Riboflavin_synthase-like_b-brl"/>
</dbReference>
<dbReference type="GO" id="GO:0008941">
    <property type="term" value="F:nitric oxide dioxygenase NAD(P)H activity"/>
    <property type="evidence" value="ECO:0007669"/>
    <property type="project" value="UniProtKB-EC"/>
</dbReference>
<dbReference type="InterPro" id="IPR012292">
    <property type="entry name" value="Globin/Proto"/>
</dbReference>
<sequence length="422" mass="46797">MLSQKTIEIIKSTVPVLEKHGTAITSRFYQLMFSNHPELLNIFNHANQKQGRQQTALANAVYAAAANIDQLETILPVVAQIAHKHRSLGIKPEHYPIVGKHLLLAIEDVLGDAATPEILDAWKQAYGVLADVFIKVEAEMYQQAAEQTGGWKDFRNFVVAKKVKESEVITSFYLKPADGGPIAEYAPGQYISVKINGAGDEFTHIRQYSLSDAPGKDYYRISVKREDAIGDKPAGKVSAYLHQQVQEGDILPISVPAGDFVLNMEKTVPVVLISGGVGLTPMVSMLNTLVEKQPNRPVTFIHAAINSKFHAMKEHVSRLETKYLQVQSYVCYEKPTAEDVRNESFDKEGYIDLPWLKSILTSKEADFYFCGPTPFMKAVYRALQEWGVPENSIHFEFFGPKGDLVDAPATGDKSATNVVVEA</sequence>
<dbReference type="EMBL" id="CP089291">
    <property type="protein sequence ID" value="UOF92557.1"/>
    <property type="molecule type" value="Genomic_DNA"/>
</dbReference>
<accession>A0ABY4CT02</accession>
<name>A0ABY4CT02_9BACL</name>
<comment type="catalytic activity">
    <reaction evidence="11">
        <text>2 nitric oxide + NADH + 2 O2 = 2 nitrate + NAD(+) + H(+)</text>
        <dbReference type="Rhea" id="RHEA:19469"/>
        <dbReference type="ChEBI" id="CHEBI:15378"/>
        <dbReference type="ChEBI" id="CHEBI:15379"/>
        <dbReference type="ChEBI" id="CHEBI:16480"/>
        <dbReference type="ChEBI" id="CHEBI:17632"/>
        <dbReference type="ChEBI" id="CHEBI:57540"/>
        <dbReference type="ChEBI" id="CHEBI:57945"/>
        <dbReference type="EC" id="1.14.12.17"/>
    </reaction>
</comment>
<gene>
    <name evidence="15" type="primary">hmpA</name>
    <name evidence="11" type="synonym">hmp</name>
    <name evidence="15" type="ORF">LSG31_10605</name>
</gene>
<evidence type="ECO:0000256" key="7">
    <source>
        <dbReference type="ARBA" id="ARBA00022827"/>
    </source>
</evidence>
<comment type="domain">
    <text evidence="11">Consists of two distinct domains; an N-terminal heme-containing oxygen-binding domain and a C-terminal reductase domain with binding sites for FAD and NAD(P)H.</text>
</comment>
<dbReference type="SUPFAM" id="SSF46458">
    <property type="entry name" value="Globin-like"/>
    <property type="match status" value="1"/>
</dbReference>
<organism evidence="15 16">
    <name type="scientific">Fodinisporobacter ferrooxydans</name>
    <dbReference type="NCBI Taxonomy" id="2901836"/>
    <lineage>
        <taxon>Bacteria</taxon>
        <taxon>Bacillati</taxon>
        <taxon>Bacillota</taxon>
        <taxon>Bacilli</taxon>
        <taxon>Bacillales</taxon>
        <taxon>Alicyclobacillaceae</taxon>
        <taxon>Fodinisporobacter</taxon>
    </lineage>
</organism>
<evidence type="ECO:0000256" key="9">
    <source>
        <dbReference type="ARBA" id="ARBA00023002"/>
    </source>
</evidence>
<feature type="binding site" evidence="11">
    <location>
        <begin position="206"/>
        <end position="209"/>
    </location>
    <ligand>
        <name>FAD</name>
        <dbReference type="ChEBI" id="CHEBI:57692"/>
    </ligand>
</feature>
<feature type="site" description="Influences the redox potential of the prosthetic heme and FAD groups" evidence="11">
    <location>
        <position position="396"/>
    </location>
</feature>